<reference evidence="1 2" key="1">
    <citation type="journal article" date="2011" name="Front. Microbiol.">
        <title>Two Strains of Crocosphaera watsonii with Highly Conserved Genomes are Distinguished by Strain-Specific Features.</title>
        <authorList>
            <person name="Bench S.R."/>
            <person name="Ilikchyan I.N."/>
            <person name="Tripp H.J."/>
            <person name="Zehr J.P."/>
        </authorList>
    </citation>
    <scope>NUCLEOTIDE SEQUENCE [LARGE SCALE GENOMIC DNA]</scope>
    <source>
        <strain evidence="1 2">WH 0003</strain>
    </source>
</reference>
<dbReference type="Proteomes" id="UP000003477">
    <property type="component" value="Unassembled WGS sequence"/>
</dbReference>
<comment type="caution">
    <text evidence="1">The sequence shown here is derived from an EMBL/GenBank/DDBJ whole genome shotgun (WGS) entry which is preliminary data.</text>
</comment>
<dbReference type="AlphaFoldDB" id="G5JD58"/>
<gene>
    <name evidence="1" type="ORF">CWATWH0003_5356</name>
</gene>
<name>G5JD58_CROWT</name>
<dbReference type="PATRIC" id="fig|423471.3.peg.5004"/>
<dbReference type="EMBL" id="AESD01000826">
    <property type="protein sequence ID" value="EHJ09893.1"/>
    <property type="molecule type" value="Genomic_DNA"/>
</dbReference>
<proteinExistence type="predicted"/>
<organism evidence="1 2">
    <name type="scientific">Crocosphaera watsonii WH 0003</name>
    <dbReference type="NCBI Taxonomy" id="423471"/>
    <lineage>
        <taxon>Bacteria</taxon>
        <taxon>Bacillati</taxon>
        <taxon>Cyanobacteriota</taxon>
        <taxon>Cyanophyceae</taxon>
        <taxon>Oscillatoriophycideae</taxon>
        <taxon>Chroococcales</taxon>
        <taxon>Aphanothecaceae</taxon>
        <taxon>Crocosphaera</taxon>
    </lineage>
</organism>
<sequence>MDLPQARMILFHVCYGILKDEFPESLSSLMEWINSSPGAQLPFIADETKFLGRSKK</sequence>
<evidence type="ECO:0000313" key="1">
    <source>
        <dbReference type="EMBL" id="EHJ09893.1"/>
    </source>
</evidence>
<accession>G5JD58</accession>
<protein>
    <submittedName>
        <fullName evidence="1">Uncharacterized protein</fullName>
    </submittedName>
</protein>
<evidence type="ECO:0000313" key="2">
    <source>
        <dbReference type="Proteomes" id="UP000003477"/>
    </source>
</evidence>